<sequence>MTDSNNSTTTSIGKMIANSASHASGGGGVHVDRTGRDGVVVPGGGGYRASSAASPPNPPSLEEKPSRVEVWGWNLYGWCTYLVEMALIPVIFPLIISQVVDQPPEPPQGWSKSARGFSCRTNELRVYEGLTHKSINNSSISPLEWTSVSWVIGLVFAAPTLAFLSPRLDYGQYQQLIAGAATVVGAVFCLPSGFFRTPYIFLIYISVIVVAYTVSSAAHTRNLGLMIRGFTGPVVRKDQFQVRRSVSGWLSLYATAAGCFSTALISAFTYHMLEEKEKFISLWVVSIFSGLAWLLGILYVIVAYRPGSDDPPSTASFFSILGYPHALGTLVGVFLSSFTIMCIFTGGVLYLVGELCVKPVFLLYFWLTYFLFPIVSLPLLHPFQNLIKANAVKMKLLGFLLSMVTAAVGFYCRNKSWNRGHIVFFGMLQSTAAGILYSYGRVLVLDCSPSGREGAFSSWYTWVRSAGSCVGFAIAAVAPGKIGTSFGVAFVSALLGAVMFVFANVSDIGAAKAAGHVNEDHEKPMHALEKA</sequence>
<keyword evidence="2" id="KW-1185">Reference proteome</keyword>
<comment type="caution">
    <text evidence="1">The sequence shown here is derived from an EMBL/GenBank/DDBJ whole genome shotgun (WGS) entry which is preliminary data.</text>
</comment>
<accession>A0ACB9LNP3</accession>
<organism evidence="1 2">
    <name type="scientific">Melastoma candidum</name>
    <dbReference type="NCBI Taxonomy" id="119954"/>
    <lineage>
        <taxon>Eukaryota</taxon>
        <taxon>Viridiplantae</taxon>
        <taxon>Streptophyta</taxon>
        <taxon>Embryophyta</taxon>
        <taxon>Tracheophyta</taxon>
        <taxon>Spermatophyta</taxon>
        <taxon>Magnoliopsida</taxon>
        <taxon>eudicotyledons</taxon>
        <taxon>Gunneridae</taxon>
        <taxon>Pentapetalae</taxon>
        <taxon>rosids</taxon>
        <taxon>malvids</taxon>
        <taxon>Myrtales</taxon>
        <taxon>Melastomataceae</taxon>
        <taxon>Melastomatoideae</taxon>
        <taxon>Melastomateae</taxon>
        <taxon>Melastoma</taxon>
    </lineage>
</organism>
<evidence type="ECO:0000313" key="1">
    <source>
        <dbReference type="EMBL" id="KAI4312991.1"/>
    </source>
</evidence>
<name>A0ACB9LNP3_9MYRT</name>
<reference evidence="2" key="1">
    <citation type="journal article" date="2023" name="Front. Plant Sci.">
        <title>Chromosomal-level genome assembly of Melastoma candidum provides insights into trichome evolution.</title>
        <authorList>
            <person name="Zhong Y."/>
            <person name="Wu W."/>
            <person name="Sun C."/>
            <person name="Zou P."/>
            <person name="Liu Y."/>
            <person name="Dai S."/>
            <person name="Zhou R."/>
        </authorList>
    </citation>
    <scope>NUCLEOTIDE SEQUENCE [LARGE SCALE GENOMIC DNA]</scope>
</reference>
<proteinExistence type="predicted"/>
<dbReference type="Proteomes" id="UP001057402">
    <property type="component" value="Chromosome 11"/>
</dbReference>
<evidence type="ECO:0000313" key="2">
    <source>
        <dbReference type="Proteomes" id="UP001057402"/>
    </source>
</evidence>
<dbReference type="EMBL" id="CM042890">
    <property type="protein sequence ID" value="KAI4312991.1"/>
    <property type="molecule type" value="Genomic_DNA"/>
</dbReference>
<protein>
    <submittedName>
        <fullName evidence="1">Uncharacterized protein</fullName>
    </submittedName>
</protein>
<gene>
    <name evidence="1" type="ORF">MLD38_037773</name>
</gene>